<evidence type="ECO:0000313" key="1">
    <source>
        <dbReference type="EMBL" id="TDL18035.1"/>
    </source>
</evidence>
<name>A0A4Y7PS81_9AGAM</name>
<organism evidence="1 2">
    <name type="scientific">Rickenella mellea</name>
    <dbReference type="NCBI Taxonomy" id="50990"/>
    <lineage>
        <taxon>Eukaryota</taxon>
        <taxon>Fungi</taxon>
        <taxon>Dikarya</taxon>
        <taxon>Basidiomycota</taxon>
        <taxon>Agaricomycotina</taxon>
        <taxon>Agaricomycetes</taxon>
        <taxon>Hymenochaetales</taxon>
        <taxon>Rickenellaceae</taxon>
        <taxon>Rickenella</taxon>
    </lineage>
</organism>
<reference evidence="1 2" key="1">
    <citation type="submission" date="2018-06" db="EMBL/GenBank/DDBJ databases">
        <title>A transcriptomic atlas of mushroom development highlights an independent origin of complex multicellularity.</title>
        <authorList>
            <consortium name="DOE Joint Genome Institute"/>
            <person name="Krizsan K."/>
            <person name="Almasi E."/>
            <person name="Merenyi Z."/>
            <person name="Sahu N."/>
            <person name="Viragh M."/>
            <person name="Koszo T."/>
            <person name="Mondo S."/>
            <person name="Kiss B."/>
            <person name="Balint B."/>
            <person name="Kues U."/>
            <person name="Barry K."/>
            <person name="Hegedus J.C."/>
            <person name="Henrissat B."/>
            <person name="Johnson J."/>
            <person name="Lipzen A."/>
            <person name="Ohm R."/>
            <person name="Nagy I."/>
            <person name="Pangilinan J."/>
            <person name="Yan J."/>
            <person name="Xiong Y."/>
            <person name="Grigoriev I.V."/>
            <person name="Hibbett D.S."/>
            <person name="Nagy L.G."/>
        </authorList>
    </citation>
    <scope>NUCLEOTIDE SEQUENCE [LARGE SCALE GENOMIC DNA]</scope>
    <source>
        <strain evidence="1 2">SZMC22713</strain>
    </source>
</reference>
<dbReference type="EMBL" id="ML170213">
    <property type="protein sequence ID" value="TDL18035.1"/>
    <property type="molecule type" value="Genomic_DNA"/>
</dbReference>
<evidence type="ECO:0000313" key="2">
    <source>
        <dbReference type="Proteomes" id="UP000294933"/>
    </source>
</evidence>
<gene>
    <name evidence="1" type="ORF">BD410DRAFT_512937</name>
</gene>
<protein>
    <submittedName>
        <fullName evidence="1">Uncharacterized protein</fullName>
    </submittedName>
</protein>
<dbReference type="AlphaFoldDB" id="A0A4Y7PS81"/>
<keyword evidence="2" id="KW-1185">Reference proteome</keyword>
<dbReference type="VEuPathDB" id="FungiDB:BD410DRAFT_512937"/>
<proteinExistence type="predicted"/>
<sequence>MRKLKHMPRFPSITIPTAPYYRTRTFQLRSTGQGEGGKGREQRSILLTQRTSNCQLLQSRTLWLSVPWCRGVVVAVEHTGEAHSTLYISVLFALSGLLEWSQ</sequence>
<accession>A0A4Y7PS81</accession>
<dbReference type="Proteomes" id="UP000294933">
    <property type="component" value="Unassembled WGS sequence"/>
</dbReference>